<evidence type="ECO:0000256" key="5">
    <source>
        <dbReference type="ARBA" id="ARBA00023040"/>
    </source>
</evidence>
<reference evidence="12 13" key="1">
    <citation type="journal article" date="2014" name="Nat. Genet.">
        <title>Genome and transcriptome of the porcine whipworm Trichuris suis.</title>
        <authorList>
            <person name="Jex A.R."/>
            <person name="Nejsum P."/>
            <person name="Schwarz E.M."/>
            <person name="Hu L."/>
            <person name="Young N.D."/>
            <person name="Hall R.S."/>
            <person name="Korhonen P.K."/>
            <person name="Liao S."/>
            <person name="Thamsborg S."/>
            <person name="Xia J."/>
            <person name="Xu P."/>
            <person name="Wang S."/>
            <person name="Scheerlinck J.P."/>
            <person name="Hofmann A."/>
            <person name="Sternberg P.W."/>
            <person name="Wang J."/>
            <person name="Gasser R.B."/>
        </authorList>
    </citation>
    <scope>NUCLEOTIDE SEQUENCE [LARGE SCALE GENOMIC DNA]</scope>
    <source>
        <strain evidence="12">DCEP-RM93M</strain>
    </source>
</reference>
<evidence type="ECO:0000256" key="10">
    <source>
        <dbReference type="SAM" id="Phobius"/>
    </source>
</evidence>
<evidence type="ECO:0000256" key="6">
    <source>
        <dbReference type="ARBA" id="ARBA00023136"/>
    </source>
</evidence>
<evidence type="ECO:0000256" key="1">
    <source>
        <dbReference type="ARBA" id="ARBA00004141"/>
    </source>
</evidence>
<dbReference type="Proteomes" id="UP000030764">
    <property type="component" value="Unassembled WGS sequence"/>
</dbReference>
<dbReference type="Pfam" id="PF00001">
    <property type="entry name" value="7tm_1"/>
    <property type="match status" value="1"/>
</dbReference>
<dbReference type="SMART" id="SM01381">
    <property type="entry name" value="7TM_GPCR_Srsx"/>
    <property type="match status" value="1"/>
</dbReference>
<dbReference type="SUPFAM" id="SSF81321">
    <property type="entry name" value="Family A G protein-coupled receptor-like"/>
    <property type="match status" value="1"/>
</dbReference>
<evidence type="ECO:0000256" key="9">
    <source>
        <dbReference type="RuleBase" id="RU000688"/>
    </source>
</evidence>
<dbReference type="GO" id="GO:0016020">
    <property type="term" value="C:membrane"/>
    <property type="evidence" value="ECO:0007669"/>
    <property type="project" value="UniProtKB-SubCell"/>
</dbReference>
<evidence type="ECO:0000313" key="12">
    <source>
        <dbReference type="EMBL" id="KFD50934.1"/>
    </source>
</evidence>
<evidence type="ECO:0000256" key="7">
    <source>
        <dbReference type="ARBA" id="ARBA00023170"/>
    </source>
</evidence>
<evidence type="ECO:0000256" key="2">
    <source>
        <dbReference type="ARBA" id="ARBA00010663"/>
    </source>
</evidence>
<dbReference type="PROSITE" id="PS50262">
    <property type="entry name" value="G_PROTEIN_RECEP_F1_2"/>
    <property type="match status" value="1"/>
</dbReference>
<evidence type="ECO:0000256" key="3">
    <source>
        <dbReference type="ARBA" id="ARBA00022692"/>
    </source>
</evidence>
<evidence type="ECO:0000313" key="13">
    <source>
        <dbReference type="Proteomes" id="UP000030764"/>
    </source>
</evidence>
<dbReference type="InterPro" id="IPR000276">
    <property type="entry name" value="GPCR_Rhodpsn"/>
</dbReference>
<dbReference type="InterPro" id="IPR000611">
    <property type="entry name" value="NPY_rcpt"/>
</dbReference>
<evidence type="ECO:0000256" key="4">
    <source>
        <dbReference type="ARBA" id="ARBA00022989"/>
    </source>
</evidence>
<accession>A0A085M138</accession>
<dbReference type="PANTHER" id="PTHR24235">
    <property type="entry name" value="NEUROPEPTIDE Y RECEPTOR"/>
    <property type="match status" value="1"/>
</dbReference>
<feature type="transmembrane region" description="Helical" evidence="10">
    <location>
        <begin position="293"/>
        <end position="315"/>
    </location>
</feature>
<dbReference type="GO" id="GO:0004983">
    <property type="term" value="F:neuropeptide Y receptor activity"/>
    <property type="evidence" value="ECO:0007669"/>
    <property type="project" value="InterPro"/>
</dbReference>
<feature type="domain" description="G-protein coupled receptors family 1 profile" evidence="11">
    <location>
        <begin position="35"/>
        <end position="314"/>
    </location>
</feature>
<comment type="similarity">
    <text evidence="2 9">Belongs to the G-protein coupled receptor 1 family.</text>
</comment>
<dbReference type="AlphaFoldDB" id="A0A085M138"/>
<feature type="transmembrane region" description="Helical" evidence="10">
    <location>
        <begin position="94"/>
        <end position="115"/>
    </location>
</feature>
<sequence length="382" mass="43006">MNADNDTTAEVSLSRDECILAIVIYSLIAVVAIIGNVVIIYIVVRFPRMRTPTNALLANLALADTLVALLCIPFSLASTLLLESWPFGWFLCKVVHFSQAVTVMASAYTLIAISVDRFCGIMFPMSTRTKLTNRKAALVIAVVWTVAIIIAFPLLMVLSLATSPDDDSILYCAENWTWANETAGEYEYSLAAMCLQYFVPLLVLTLTYAGIGLKLWFSRVPGEGGHAGKFNRQRKSMVKKEATLKEIVAFVFFQMLPTMFIVTTVYSFCWLPLNVFNILRALYPLINEYTYVLHVWWACHTVAMIHCMVNPIIYVSRNRRFREGFAYVFRWLPGVHFDPYSMCLFNTSMARGSSVQASIVQPLHSASLNKHRTQSMATVSDY</sequence>
<dbReference type="EMBL" id="KL363246">
    <property type="protein sequence ID" value="KFD50934.1"/>
    <property type="molecule type" value="Genomic_DNA"/>
</dbReference>
<keyword evidence="6 10" id="KW-0472">Membrane</keyword>
<evidence type="ECO:0000259" key="11">
    <source>
        <dbReference type="PROSITE" id="PS50262"/>
    </source>
</evidence>
<dbReference type="InterPro" id="IPR017452">
    <property type="entry name" value="GPCR_Rhodpsn_7TM"/>
</dbReference>
<proteinExistence type="inferred from homology"/>
<gene>
    <name evidence="12" type="ORF">M513_08247</name>
</gene>
<dbReference type="PROSITE" id="PS00237">
    <property type="entry name" value="G_PROTEIN_RECEP_F1_1"/>
    <property type="match status" value="1"/>
</dbReference>
<evidence type="ECO:0000256" key="8">
    <source>
        <dbReference type="ARBA" id="ARBA00023224"/>
    </source>
</evidence>
<dbReference type="PRINTS" id="PR01012">
    <property type="entry name" value="NRPEPTIDEYR"/>
</dbReference>
<dbReference type="PRINTS" id="PR00237">
    <property type="entry name" value="GPCRRHODOPSN"/>
</dbReference>
<keyword evidence="3 9" id="KW-0812">Transmembrane</keyword>
<dbReference type="Gene3D" id="1.20.1070.10">
    <property type="entry name" value="Rhodopsin 7-helix transmembrane proteins"/>
    <property type="match status" value="1"/>
</dbReference>
<keyword evidence="5 9" id="KW-0297">G-protein coupled receptor</keyword>
<feature type="transmembrane region" description="Helical" evidence="10">
    <location>
        <begin position="188"/>
        <end position="211"/>
    </location>
</feature>
<feature type="transmembrane region" description="Helical" evidence="10">
    <location>
        <begin position="136"/>
        <end position="161"/>
    </location>
</feature>
<organism evidence="12 13">
    <name type="scientific">Trichuris suis</name>
    <name type="common">pig whipworm</name>
    <dbReference type="NCBI Taxonomy" id="68888"/>
    <lineage>
        <taxon>Eukaryota</taxon>
        <taxon>Metazoa</taxon>
        <taxon>Ecdysozoa</taxon>
        <taxon>Nematoda</taxon>
        <taxon>Enoplea</taxon>
        <taxon>Dorylaimia</taxon>
        <taxon>Trichinellida</taxon>
        <taxon>Trichuridae</taxon>
        <taxon>Trichuris</taxon>
    </lineage>
</organism>
<keyword evidence="4 10" id="KW-1133">Transmembrane helix</keyword>
<protein>
    <recommendedName>
        <fullName evidence="11">G-protein coupled receptors family 1 profile domain-containing protein</fullName>
    </recommendedName>
</protein>
<keyword evidence="13" id="KW-1185">Reference proteome</keyword>
<keyword evidence="7 9" id="KW-0675">Receptor</keyword>
<feature type="transmembrane region" description="Helical" evidence="10">
    <location>
        <begin position="20"/>
        <end position="44"/>
    </location>
</feature>
<keyword evidence="8 9" id="KW-0807">Transducer</keyword>
<dbReference type="PANTHER" id="PTHR24235:SF29">
    <property type="entry name" value="GH23382P"/>
    <property type="match status" value="1"/>
</dbReference>
<feature type="transmembrane region" description="Helical" evidence="10">
    <location>
        <begin position="56"/>
        <end position="82"/>
    </location>
</feature>
<comment type="subcellular location">
    <subcellularLocation>
        <location evidence="1">Membrane</location>
        <topology evidence="1">Multi-pass membrane protein</topology>
    </subcellularLocation>
</comment>
<feature type="transmembrane region" description="Helical" evidence="10">
    <location>
        <begin position="247"/>
        <end position="273"/>
    </location>
</feature>
<name>A0A085M138_9BILA</name>